<feature type="transmembrane region" description="Helical" evidence="1">
    <location>
        <begin position="45"/>
        <end position="68"/>
    </location>
</feature>
<keyword evidence="1" id="KW-0472">Membrane</keyword>
<comment type="caution">
    <text evidence="2">The sequence shown here is derived from an EMBL/GenBank/DDBJ whole genome shotgun (WGS) entry which is preliminary data.</text>
</comment>
<feature type="transmembrane region" description="Helical" evidence="1">
    <location>
        <begin position="115"/>
        <end position="136"/>
    </location>
</feature>
<sequence>MKRKKFILKTAIFILSLVLAWYLVRNGLLNGLVATILPFKFVSEFIAGMFYTSFLTSPISVAMLIVLAKSNNPFSLALLAGLGSALVDILIVKFFRKEISSDINLVSHELRFAKINNFLLKWKLTFLTPLIGALVIASPLPDELGLMMLGVSKLKYYQIAILTYVLNTAGILLIVVPVSVLT</sequence>
<name>A0A1F5MIH0_9BACT</name>
<keyword evidence="1" id="KW-1133">Transmembrane helix</keyword>
<evidence type="ECO:0000313" key="3">
    <source>
        <dbReference type="Proteomes" id="UP000178859"/>
    </source>
</evidence>
<feature type="transmembrane region" description="Helical" evidence="1">
    <location>
        <begin position="74"/>
        <end position="95"/>
    </location>
</feature>
<gene>
    <name evidence="2" type="ORF">A3I48_02395</name>
</gene>
<evidence type="ECO:0008006" key="4">
    <source>
        <dbReference type="Google" id="ProtNLM"/>
    </source>
</evidence>
<accession>A0A1F5MIH0</accession>
<dbReference type="AlphaFoldDB" id="A0A1F5MIH0"/>
<dbReference type="Proteomes" id="UP000178859">
    <property type="component" value="Unassembled WGS sequence"/>
</dbReference>
<feature type="transmembrane region" description="Helical" evidence="1">
    <location>
        <begin position="6"/>
        <end position="24"/>
    </location>
</feature>
<evidence type="ECO:0000256" key="1">
    <source>
        <dbReference type="SAM" id="Phobius"/>
    </source>
</evidence>
<protein>
    <recommendedName>
        <fullName evidence="4">TVP38/TMEM64 family membrane protein</fullName>
    </recommendedName>
</protein>
<reference evidence="2 3" key="1">
    <citation type="journal article" date="2016" name="Nat. Commun.">
        <title>Thousands of microbial genomes shed light on interconnected biogeochemical processes in an aquifer system.</title>
        <authorList>
            <person name="Anantharaman K."/>
            <person name="Brown C.T."/>
            <person name="Hug L.A."/>
            <person name="Sharon I."/>
            <person name="Castelle C.J."/>
            <person name="Probst A.J."/>
            <person name="Thomas B.C."/>
            <person name="Singh A."/>
            <person name="Wilkins M.J."/>
            <person name="Karaoz U."/>
            <person name="Brodie E.L."/>
            <person name="Williams K.H."/>
            <person name="Hubbard S.S."/>
            <person name="Banfield J.F."/>
        </authorList>
    </citation>
    <scope>NUCLEOTIDE SEQUENCE [LARGE SCALE GENOMIC DNA]</scope>
</reference>
<keyword evidence="1" id="KW-0812">Transmembrane</keyword>
<feature type="transmembrane region" description="Helical" evidence="1">
    <location>
        <begin position="156"/>
        <end position="181"/>
    </location>
</feature>
<organism evidence="2 3">
    <name type="scientific">Candidatus Daviesbacteria bacterium RIFCSPLOWO2_02_FULL_36_7</name>
    <dbReference type="NCBI Taxonomy" id="1797792"/>
    <lineage>
        <taxon>Bacteria</taxon>
        <taxon>Candidatus Daviesiibacteriota</taxon>
    </lineage>
</organism>
<dbReference type="EMBL" id="MFDT01000003">
    <property type="protein sequence ID" value="OGE65080.1"/>
    <property type="molecule type" value="Genomic_DNA"/>
</dbReference>
<proteinExistence type="predicted"/>
<evidence type="ECO:0000313" key="2">
    <source>
        <dbReference type="EMBL" id="OGE65080.1"/>
    </source>
</evidence>